<dbReference type="KEGG" id="gry:D7I44_06205"/>
<evidence type="ECO:0000256" key="1">
    <source>
        <dbReference type="SAM" id="MobiDB-lite"/>
    </source>
</evidence>
<dbReference type="Pfam" id="PF03756">
    <property type="entry name" value="AfsA"/>
    <property type="match status" value="2"/>
</dbReference>
<dbReference type="OrthoDB" id="7838374at2"/>
<feature type="domain" description="A-factor biosynthesis hotdog" evidence="2">
    <location>
        <begin position="16"/>
        <end position="93"/>
    </location>
</feature>
<proteinExistence type="predicted"/>
<sequence length="311" mass="33621">MIVAGDVVLIDRSAAHRSTRSESLVWAIEAVSETSWRADVEIPRSHWLCHPTPDRVPVTLLAEAFRQAGMAICVAGLGMGQSVHFVVSSMTVRVVPESLRFPRFGALEGTLDVRFAGVKHRKGIPHVLEVEYELPGIASGRVDARVLVDRDYRAIRRNAAALDDEVRAFGGELIEPIAREADHVTARLGVDESDPFFFDHPVDHLPGMLLLHSAAVVHEREHGAPPRFLTVAFPAFGELRAETVVEAAISTHGVDTEFTQDGRLIATATTDARTGAWPETKEPGPTASKISIADGPGADPGRSDQHPVPGP</sequence>
<name>A0A387BQ57_9MICO</name>
<dbReference type="AlphaFoldDB" id="A0A387BQ57"/>
<evidence type="ECO:0000313" key="3">
    <source>
        <dbReference type="EMBL" id="AYG03160.1"/>
    </source>
</evidence>
<gene>
    <name evidence="3" type="ORF">D7I44_06205</name>
</gene>
<protein>
    <recommendedName>
        <fullName evidence="2">A-factor biosynthesis hotdog domain-containing protein</fullName>
    </recommendedName>
</protein>
<dbReference type="EMBL" id="CP032624">
    <property type="protein sequence ID" value="AYG03160.1"/>
    <property type="molecule type" value="Genomic_DNA"/>
</dbReference>
<feature type="region of interest" description="Disordered" evidence="1">
    <location>
        <begin position="269"/>
        <end position="311"/>
    </location>
</feature>
<organism evidence="3 4">
    <name type="scientific">Gryllotalpicola protaetiae</name>
    <dbReference type="NCBI Taxonomy" id="2419771"/>
    <lineage>
        <taxon>Bacteria</taxon>
        <taxon>Bacillati</taxon>
        <taxon>Actinomycetota</taxon>
        <taxon>Actinomycetes</taxon>
        <taxon>Micrococcales</taxon>
        <taxon>Microbacteriaceae</taxon>
        <taxon>Gryllotalpicola</taxon>
    </lineage>
</organism>
<evidence type="ECO:0000259" key="2">
    <source>
        <dbReference type="Pfam" id="PF03756"/>
    </source>
</evidence>
<feature type="domain" description="A-factor biosynthesis hotdog" evidence="2">
    <location>
        <begin position="176"/>
        <end position="272"/>
    </location>
</feature>
<evidence type="ECO:0000313" key="4">
    <source>
        <dbReference type="Proteomes" id="UP000275069"/>
    </source>
</evidence>
<accession>A0A387BQ57</accession>
<reference evidence="3 4" key="1">
    <citation type="submission" date="2018-09" db="EMBL/GenBank/DDBJ databases">
        <title>Genome sequencing of strain 2DFW10M-5.</title>
        <authorList>
            <person name="Heo J."/>
            <person name="Kim S.-J."/>
            <person name="Kwon S.-W."/>
        </authorList>
    </citation>
    <scope>NUCLEOTIDE SEQUENCE [LARGE SCALE GENOMIC DNA]</scope>
    <source>
        <strain evidence="3 4">2DFW10M-5</strain>
    </source>
</reference>
<dbReference type="Proteomes" id="UP000275069">
    <property type="component" value="Chromosome"/>
</dbReference>
<dbReference type="InterPro" id="IPR005509">
    <property type="entry name" value="AfsA_hotdog_dom"/>
</dbReference>
<keyword evidence="4" id="KW-1185">Reference proteome</keyword>